<dbReference type="InterPro" id="IPR000802">
    <property type="entry name" value="Arsenical_pump_ArsB"/>
</dbReference>
<feature type="transmembrane region" description="Helical" evidence="8">
    <location>
        <begin position="359"/>
        <end position="384"/>
    </location>
</feature>
<feature type="transmembrane region" description="Helical" evidence="8">
    <location>
        <begin position="148"/>
        <end position="169"/>
    </location>
</feature>
<organism evidence="10 11">
    <name type="scientific">Gracilinema caldarium (strain ATCC 51460 / DSM 7334 / H1)</name>
    <name type="common">Treponema caldarium</name>
    <dbReference type="NCBI Taxonomy" id="744872"/>
    <lineage>
        <taxon>Bacteria</taxon>
        <taxon>Pseudomonadati</taxon>
        <taxon>Spirochaetota</taxon>
        <taxon>Spirochaetia</taxon>
        <taxon>Spirochaetales</taxon>
        <taxon>Breznakiellaceae</taxon>
        <taxon>Gracilinema</taxon>
    </lineage>
</organism>
<evidence type="ECO:0000256" key="1">
    <source>
        <dbReference type="ARBA" id="ARBA00004651"/>
    </source>
</evidence>
<dbReference type="GO" id="GO:0015105">
    <property type="term" value="F:arsenite transmembrane transporter activity"/>
    <property type="evidence" value="ECO:0007669"/>
    <property type="project" value="InterPro"/>
</dbReference>
<feature type="transmembrane region" description="Helical" evidence="8">
    <location>
        <begin position="285"/>
        <end position="304"/>
    </location>
</feature>
<reference evidence="11" key="1">
    <citation type="journal article" date="2013" name="Stand. Genomic Sci.">
        <title>Genome sequence of the thermophilic fresh-water bacterium Spirochaeta caldaria type strain (H1(T)), reclassification of Spirochaeta caldaria, Spirochaeta stenostrepta, and Spirochaeta zuelzerae in the genus Treponema as Treponema caldaria comb. nov., Treponema stenostrepta comb. nov., and Treponema zuelzerae comb. nov., and emendation of the genus Treponema.</title>
        <authorList>
            <person name="Abt B."/>
            <person name="Goker M."/>
            <person name="Scheuner C."/>
            <person name="Han C."/>
            <person name="Lu M."/>
            <person name="Misra M."/>
            <person name="Lapidus A."/>
            <person name="Nolan M."/>
            <person name="Lucas S."/>
            <person name="Hammon N."/>
            <person name="Deshpande S."/>
            <person name="Cheng J.F."/>
            <person name="Tapia R."/>
            <person name="Goodwin L.A."/>
            <person name="Pitluck S."/>
            <person name="Liolios K."/>
            <person name="Pagani I."/>
            <person name="Ivanova N."/>
            <person name="Mavromatis K."/>
            <person name="Mikhailova N."/>
            <person name="Huntemann M."/>
            <person name="Pati A."/>
            <person name="Chen A."/>
            <person name="Palaniappan K."/>
            <person name="Land M."/>
            <person name="Hauser L."/>
            <person name="Jeffries C.D."/>
            <person name="Rohde M."/>
            <person name="Spring S."/>
            <person name="Gronow S."/>
            <person name="Detter J.C."/>
            <person name="Bristow J."/>
            <person name="Eisen J.A."/>
            <person name="Markowitz V."/>
            <person name="Hugenholtz P."/>
            <person name="Kyrpides N.C."/>
            <person name="Woyke T."/>
            <person name="Klenk H.P."/>
        </authorList>
    </citation>
    <scope>NUCLEOTIDE SEQUENCE</scope>
    <source>
        <strain evidence="11">ATCC 51460 / DSM 7334 / H1</strain>
    </source>
</reference>
<evidence type="ECO:0000313" key="10">
    <source>
        <dbReference type="EMBL" id="AEJ19399.1"/>
    </source>
</evidence>
<dbReference type="GO" id="GO:0005886">
    <property type="term" value="C:plasma membrane"/>
    <property type="evidence" value="ECO:0007669"/>
    <property type="project" value="UniProtKB-SubCell"/>
</dbReference>
<evidence type="ECO:0000256" key="6">
    <source>
        <dbReference type="ARBA" id="ARBA00022989"/>
    </source>
</evidence>
<keyword evidence="6 8" id="KW-1133">Transmembrane helix</keyword>
<evidence type="ECO:0000256" key="8">
    <source>
        <dbReference type="SAM" id="Phobius"/>
    </source>
</evidence>
<feature type="transmembrane region" description="Helical" evidence="8">
    <location>
        <begin position="66"/>
        <end position="87"/>
    </location>
</feature>
<keyword evidence="5 8" id="KW-0812">Transmembrane</keyword>
<feature type="transmembrane region" description="Helical" evidence="8">
    <location>
        <begin position="108"/>
        <end position="136"/>
    </location>
</feature>
<dbReference type="Proteomes" id="UP000000503">
    <property type="component" value="Chromosome"/>
</dbReference>
<evidence type="ECO:0000256" key="5">
    <source>
        <dbReference type="ARBA" id="ARBA00022692"/>
    </source>
</evidence>
<feature type="transmembrane region" description="Helical" evidence="8">
    <location>
        <begin position="404"/>
        <end position="421"/>
    </location>
</feature>
<dbReference type="STRING" id="744872.Spica_1253"/>
<name>F8F1R5_GRAC1</name>
<accession>F8F1R5</accession>
<feature type="transmembrane region" description="Helical" evidence="8">
    <location>
        <begin position="43"/>
        <end position="60"/>
    </location>
</feature>
<feature type="transmembrane region" description="Helical" evidence="8">
    <location>
        <begin position="12"/>
        <end position="31"/>
    </location>
</feature>
<keyword evidence="11" id="KW-1185">Reference proteome</keyword>
<evidence type="ECO:0000313" key="11">
    <source>
        <dbReference type="Proteomes" id="UP000000503"/>
    </source>
</evidence>
<dbReference type="AlphaFoldDB" id="F8F1R5"/>
<dbReference type="KEGG" id="scd:Spica_1253"/>
<evidence type="ECO:0000256" key="2">
    <source>
        <dbReference type="ARBA" id="ARBA00009843"/>
    </source>
</evidence>
<feature type="domain" description="Citrate transporter-like" evidence="9">
    <location>
        <begin position="33"/>
        <end position="369"/>
    </location>
</feature>
<evidence type="ECO:0000256" key="7">
    <source>
        <dbReference type="ARBA" id="ARBA00023136"/>
    </source>
</evidence>
<dbReference type="Pfam" id="PF03600">
    <property type="entry name" value="CitMHS"/>
    <property type="match status" value="1"/>
</dbReference>
<dbReference type="InterPro" id="IPR004680">
    <property type="entry name" value="Cit_transptr-like_dom"/>
</dbReference>
<dbReference type="PANTHER" id="PTHR43302:SF5">
    <property type="entry name" value="TRANSPORTER ARSB-RELATED"/>
    <property type="match status" value="1"/>
</dbReference>
<gene>
    <name evidence="10" type="ordered locus">Spica_1253</name>
</gene>
<protein>
    <submittedName>
        <fullName evidence="10">Citrate transporter</fullName>
    </submittedName>
</protein>
<dbReference type="HOGENOM" id="CLU_011920_3_0_12"/>
<proteinExistence type="inferred from homology"/>
<feature type="transmembrane region" description="Helical" evidence="8">
    <location>
        <begin position="243"/>
        <end position="273"/>
    </location>
</feature>
<feature type="transmembrane region" description="Helical" evidence="8">
    <location>
        <begin position="324"/>
        <end position="347"/>
    </location>
</feature>
<comment type="similarity">
    <text evidence="2">Belongs to the CitM (TC 2.A.11) transporter family.</text>
</comment>
<dbReference type="PANTHER" id="PTHR43302">
    <property type="entry name" value="TRANSPORTER ARSB-RELATED"/>
    <property type="match status" value="1"/>
</dbReference>
<feature type="transmembrane region" description="Helical" evidence="8">
    <location>
        <begin position="190"/>
        <end position="209"/>
    </location>
</feature>
<dbReference type="EMBL" id="CP002868">
    <property type="protein sequence ID" value="AEJ19399.1"/>
    <property type="molecule type" value="Genomic_DNA"/>
</dbReference>
<keyword evidence="3" id="KW-0813">Transport</keyword>
<evidence type="ECO:0000256" key="3">
    <source>
        <dbReference type="ARBA" id="ARBA00022448"/>
    </source>
</evidence>
<dbReference type="eggNOG" id="COG1055">
    <property type="taxonomic scope" value="Bacteria"/>
</dbReference>
<dbReference type="CDD" id="cd01117">
    <property type="entry name" value="YbiR_permease"/>
    <property type="match status" value="1"/>
</dbReference>
<comment type="subcellular location">
    <subcellularLocation>
        <location evidence="1">Cell membrane</location>
        <topology evidence="1">Multi-pass membrane protein</topology>
    </subcellularLocation>
</comment>
<sequence length="422" mass="45360">MNMIFLTIFKDWGQTVLVDGVILLALIGIAIGRLPRLKMNRATIAFAGAAFLIALGGISAEEAARAIDLSTLILILSMMIITANLKFSGFFDLAGNLVLRAADRPRKLLGLVMVSSAVLSALFLNDTICIMLTPLVAVLCKRAKRDPVPYLIALALSANIGSAATIIGNPQNMLIGASSGIPFGRFLSRLAIPSVLGLLVAYFLTVIVFKMEFAGNEKITVTDLAQEGLSDQRLYKPLLYKSLIAILIMIIAFILDAPVYAAAMVAAALLLTTRRIKPERVFAELDWTIIAFFGGLFIITAAVAKTSAFSWFVAKALPLVGQSMAGLSAFTLVLSNLISNVPAVMLMRPLAQYFADTEQFYLVLAMASTYAGNLTLLGSVANLIVAEIAKRFDIDISFGTYLKVGLPTTLVTIMLGTLYIMM</sequence>
<evidence type="ECO:0000256" key="4">
    <source>
        <dbReference type="ARBA" id="ARBA00022475"/>
    </source>
</evidence>
<dbReference type="PRINTS" id="PR00758">
    <property type="entry name" value="ARSENICPUMP"/>
</dbReference>
<evidence type="ECO:0000259" key="9">
    <source>
        <dbReference type="Pfam" id="PF03600"/>
    </source>
</evidence>
<keyword evidence="7 8" id="KW-0472">Membrane</keyword>
<keyword evidence="4" id="KW-1003">Cell membrane</keyword>
<dbReference type="RefSeq" id="WP_013968710.1">
    <property type="nucleotide sequence ID" value="NC_015732.1"/>
</dbReference>